<dbReference type="EMBL" id="JANVFT010000152">
    <property type="protein sequence ID" value="KAJ4463829.1"/>
    <property type="molecule type" value="Genomic_DNA"/>
</dbReference>
<protein>
    <submittedName>
        <fullName evidence="2">Uncharacterized protein</fullName>
    </submittedName>
</protein>
<evidence type="ECO:0000256" key="1">
    <source>
        <dbReference type="SAM" id="MobiDB-lite"/>
    </source>
</evidence>
<keyword evidence="3" id="KW-1185">Reference proteome</keyword>
<name>A0ABQ8UWF8_9AGAR</name>
<proteinExistence type="predicted"/>
<organism evidence="2 3">
    <name type="scientific">Lentinula lateritia</name>
    <dbReference type="NCBI Taxonomy" id="40482"/>
    <lineage>
        <taxon>Eukaryota</taxon>
        <taxon>Fungi</taxon>
        <taxon>Dikarya</taxon>
        <taxon>Basidiomycota</taxon>
        <taxon>Agaricomycotina</taxon>
        <taxon>Agaricomycetes</taxon>
        <taxon>Agaricomycetidae</taxon>
        <taxon>Agaricales</taxon>
        <taxon>Marasmiineae</taxon>
        <taxon>Omphalotaceae</taxon>
        <taxon>Lentinula</taxon>
    </lineage>
</organism>
<dbReference type="Proteomes" id="UP001150217">
    <property type="component" value="Unassembled WGS sequence"/>
</dbReference>
<reference evidence="2" key="1">
    <citation type="submission" date="2022-08" db="EMBL/GenBank/DDBJ databases">
        <title>A Global Phylogenomic Analysis of the Shiitake Genus Lentinula.</title>
        <authorList>
            <consortium name="DOE Joint Genome Institute"/>
            <person name="Sierra-Patev S."/>
            <person name="Min B."/>
            <person name="Naranjo-Ortiz M."/>
            <person name="Looney B."/>
            <person name="Konkel Z."/>
            <person name="Slot J.C."/>
            <person name="Sakamoto Y."/>
            <person name="Steenwyk J.L."/>
            <person name="Rokas A."/>
            <person name="Carro J."/>
            <person name="Camarero S."/>
            <person name="Ferreira P."/>
            <person name="Molpeceres G."/>
            <person name="Ruiz-Duenas F.J."/>
            <person name="Serrano A."/>
            <person name="Henrissat B."/>
            <person name="Drula E."/>
            <person name="Hughes K.W."/>
            <person name="Mata J.L."/>
            <person name="Ishikawa N.K."/>
            <person name="Vargas-Isla R."/>
            <person name="Ushijima S."/>
            <person name="Smith C.A."/>
            <person name="Ahrendt S."/>
            <person name="Andreopoulos W."/>
            <person name="He G."/>
            <person name="Labutti K."/>
            <person name="Lipzen A."/>
            <person name="Ng V."/>
            <person name="Riley R."/>
            <person name="Sandor L."/>
            <person name="Barry K."/>
            <person name="Martinez A.T."/>
            <person name="Xiao Y."/>
            <person name="Gibbons J.G."/>
            <person name="Terashima K."/>
            <person name="Grigoriev I.V."/>
            <person name="Hibbett D.S."/>
        </authorList>
    </citation>
    <scope>NUCLEOTIDE SEQUENCE</scope>
    <source>
        <strain evidence="2">RHP3577 ss4</strain>
    </source>
</reference>
<feature type="region of interest" description="Disordered" evidence="1">
    <location>
        <begin position="88"/>
        <end position="110"/>
    </location>
</feature>
<accession>A0ABQ8UWF8</accession>
<comment type="caution">
    <text evidence="2">The sequence shown here is derived from an EMBL/GenBank/DDBJ whole genome shotgun (WGS) entry which is preliminary data.</text>
</comment>
<gene>
    <name evidence="2" type="ORF">C8R41DRAFT_872327</name>
</gene>
<evidence type="ECO:0000313" key="3">
    <source>
        <dbReference type="Proteomes" id="UP001150217"/>
    </source>
</evidence>
<evidence type="ECO:0000313" key="2">
    <source>
        <dbReference type="EMBL" id="KAJ4463829.1"/>
    </source>
</evidence>
<sequence>MTSQELGHIKMNKGCKILVLGEQVGSLWEVLGSVLGAGWSSKGATETTTEDRNDLVVDKTERFLGTGIKGGRPRVWEVVTAKRLGSNGGARGGVGETIVKTVDKNREKQR</sequence>
<feature type="compositionally biased region" description="Basic and acidic residues" evidence="1">
    <location>
        <begin position="101"/>
        <end position="110"/>
    </location>
</feature>